<sequence>MALYLLVFAVCLVIFGGMTALLLLSGTPRFRTDPDQLLRLFDQALDNRVDETEWNTLMGYPIRHDDYLDGVRRRAQRLMEEHGNHRRAARGKPLLDPTGQAELRALRDHLARRQALQQR</sequence>
<keyword evidence="3" id="KW-1185">Reference proteome</keyword>
<dbReference type="OrthoDB" id="6120993at2"/>
<accession>A0A1H0NHC9</accession>
<keyword evidence="1" id="KW-0472">Membrane</keyword>
<dbReference type="EMBL" id="FNIV01000015">
    <property type="protein sequence ID" value="SDO92083.1"/>
    <property type="molecule type" value="Genomic_DNA"/>
</dbReference>
<organism evidence="2 3">
    <name type="scientific">Halomonas shengliensis</name>
    <dbReference type="NCBI Taxonomy" id="419597"/>
    <lineage>
        <taxon>Bacteria</taxon>
        <taxon>Pseudomonadati</taxon>
        <taxon>Pseudomonadota</taxon>
        <taxon>Gammaproteobacteria</taxon>
        <taxon>Oceanospirillales</taxon>
        <taxon>Halomonadaceae</taxon>
        <taxon>Halomonas</taxon>
    </lineage>
</organism>
<evidence type="ECO:0000313" key="2">
    <source>
        <dbReference type="EMBL" id="SDO92083.1"/>
    </source>
</evidence>
<keyword evidence="1" id="KW-1133">Transmembrane helix</keyword>
<feature type="transmembrane region" description="Helical" evidence="1">
    <location>
        <begin position="6"/>
        <end position="24"/>
    </location>
</feature>
<protein>
    <submittedName>
        <fullName evidence="2">Uncharacterized protein</fullName>
    </submittedName>
</protein>
<reference evidence="3" key="1">
    <citation type="submission" date="2016-10" db="EMBL/GenBank/DDBJ databases">
        <authorList>
            <person name="Varghese N."/>
            <person name="Submissions S."/>
        </authorList>
    </citation>
    <scope>NUCLEOTIDE SEQUENCE [LARGE SCALE GENOMIC DNA]</scope>
    <source>
        <strain evidence="3">CGMCC 1.6444</strain>
    </source>
</reference>
<evidence type="ECO:0000256" key="1">
    <source>
        <dbReference type="SAM" id="Phobius"/>
    </source>
</evidence>
<proteinExistence type="predicted"/>
<dbReference type="STRING" id="419597.SAMN04487957_11570"/>
<evidence type="ECO:0000313" key="3">
    <source>
        <dbReference type="Proteomes" id="UP000199075"/>
    </source>
</evidence>
<dbReference type="RefSeq" id="WP_023005814.1">
    <property type="nucleotide sequence ID" value="NZ_FNIV01000015.1"/>
</dbReference>
<dbReference type="Proteomes" id="UP000199075">
    <property type="component" value="Unassembled WGS sequence"/>
</dbReference>
<dbReference type="AlphaFoldDB" id="A0A1H0NHC9"/>
<name>A0A1H0NHC9_9GAMM</name>
<keyword evidence="1" id="KW-0812">Transmembrane</keyword>
<gene>
    <name evidence="2" type="ORF">SAMN04487957_11570</name>
</gene>